<gene>
    <name evidence="2" type="ORF">PENVUL_c050G05764</name>
</gene>
<organism evidence="2 3">
    <name type="scientific">Penicillium vulpinum</name>
    <dbReference type="NCBI Taxonomy" id="29845"/>
    <lineage>
        <taxon>Eukaryota</taxon>
        <taxon>Fungi</taxon>
        <taxon>Dikarya</taxon>
        <taxon>Ascomycota</taxon>
        <taxon>Pezizomycotina</taxon>
        <taxon>Eurotiomycetes</taxon>
        <taxon>Eurotiomycetidae</taxon>
        <taxon>Eurotiales</taxon>
        <taxon>Aspergillaceae</taxon>
        <taxon>Penicillium</taxon>
    </lineage>
</organism>
<dbReference type="GO" id="GO:0003676">
    <property type="term" value="F:nucleic acid binding"/>
    <property type="evidence" value="ECO:0007669"/>
    <property type="project" value="InterPro"/>
</dbReference>
<dbReference type="STRING" id="29845.A0A1V6RFH5"/>
<protein>
    <recommendedName>
        <fullName evidence="1">RNase H type-1 domain-containing protein</fullName>
    </recommendedName>
</protein>
<dbReference type="CDD" id="cd09276">
    <property type="entry name" value="Rnase_HI_RT_non_LTR"/>
    <property type="match status" value="1"/>
</dbReference>
<keyword evidence="3" id="KW-1185">Reference proteome</keyword>
<name>A0A1V6RFH5_9EURO</name>
<dbReference type="AlphaFoldDB" id="A0A1V6RFH5"/>
<dbReference type="PROSITE" id="PS50879">
    <property type="entry name" value="RNASE_H_1"/>
    <property type="match status" value="1"/>
</dbReference>
<accession>A0A1V6RFH5</accession>
<evidence type="ECO:0000313" key="3">
    <source>
        <dbReference type="Proteomes" id="UP000191518"/>
    </source>
</evidence>
<dbReference type="GO" id="GO:0004523">
    <property type="term" value="F:RNA-DNA hybrid ribonuclease activity"/>
    <property type="evidence" value="ECO:0007669"/>
    <property type="project" value="InterPro"/>
</dbReference>
<dbReference type="OrthoDB" id="4368687at2759"/>
<dbReference type="InterPro" id="IPR036397">
    <property type="entry name" value="RNaseH_sf"/>
</dbReference>
<proteinExistence type="predicted"/>
<sequence>MEVRLPFAVPPWWEPPQVDSAASKEEAAFVHWMNNTIHPDTPRIYTDGSGHHGEIGASAYFKPLGNSPAIERSAYFGSERHHNVHAAEIGGLILALRMTLDNPQLQRDVNVYSDNQSALQVIRNPRQNSAQYLIKEVVRLLDYRRQQGWTTRFFWIPAHWHEEITGNTHADALAKKATGWREEERDTLGPRAEHLAGLPPRTLQSAVNCWVRRKVKQAWEDSWANPTANAPGRDLRRVMPHLEKHGLDLFARLTAPERSALIQARTGHIGINAVLFRWGKVDSPDCPHCEGEDETLNHVLFLCMSYAGLRTEIWGAQRAPRTLRQALGPESAKETARFLLATGRLQYLLPPTPIPDDDETDTDH</sequence>
<dbReference type="InterPro" id="IPR002156">
    <property type="entry name" value="RNaseH_domain"/>
</dbReference>
<dbReference type="InterPro" id="IPR012337">
    <property type="entry name" value="RNaseH-like_sf"/>
</dbReference>
<feature type="domain" description="RNase H type-1" evidence="1">
    <location>
        <begin position="38"/>
        <end position="179"/>
    </location>
</feature>
<evidence type="ECO:0000313" key="2">
    <source>
        <dbReference type="EMBL" id="OQE00541.1"/>
    </source>
</evidence>
<evidence type="ECO:0000259" key="1">
    <source>
        <dbReference type="PROSITE" id="PS50879"/>
    </source>
</evidence>
<dbReference type="SUPFAM" id="SSF53098">
    <property type="entry name" value="Ribonuclease H-like"/>
    <property type="match status" value="1"/>
</dbReference>
<reference evidence="3" key="1">
    <citation type="journal article" date="2017" name="Nat. Microbiol.">
        <title>Global analysis of biosynthetic gene clusters reveals vast potential of secondary metabolite production in Penicillium species.</title>
        <authorList>
            <person name="Nielsen J.C."/>
            <person name="Grijseels S."/>
            <person name="Prigent S."/>
            <person name="Ji B."/>
            <person name="Dainat J."/>
            <person name="Nielsen K.F."/>
            <person name="Frisvad J.C."/>
            <person name="Workman M."/>
            <person name="Nielsen J."/>
        </authorList>
    </citation>
    <scope>NUCLEOTIDE SEQUENCE [LARGE SCALE GENOMIC DNA]</scope>
    <source>
        <strain evidence="3">IBT 29486</strain>
    </source>
</reference>
<dbReference type="Pfam" id="PF00075">
    <property type="entry name" value="RNase_H"/>
    <property type="match status" value="1"/>
</dbReference>
<dbReference type="EMBL" id="MDYP01000050">
    <property type="protein sequence ID" value="OQE00541.1"/>
    <property type="molecule type" value="Genomic_DNA"/>
</dbReference>
<dbReference type="Proteomes" id="UP000191518">
    <property type="component" value="Unassembled WGS sequence"/>
</dbReference>
<comment type="caution">
    <text evidence="2">The sequence shown here is derived from an EMBL/GenBank/DDBJ whole genome shotgun (WGS) entry which is preliminary data.</text>
</comment>
<dbReference type="Gene3D" id="3.30.420.10">
    <property type="entry name" value="Ribonuclease H-like superfamily/Ribonuclease H"/>
    <property type="match status" value="1"/>
</dbReference>